<comment type="subcellular location">
    <subcellularLocation>
        <location evidence="4">Peroxisome membrane</location>
    </subcellularLocation>
</comment>
<dbReference type="Proteomes" id="UP001217417">
    <property type="component" value="Unassembled WGS sequence"/>
</dbReference>
<organism evidence="5 6">
    <name type="scientific">Lipomyces tetrasporus</name>
    <dbReference type="NCBI Taxonomy" id="54092"/>
    <lineage>
        <taxon>Eukaryota</taxon>
        <taxon>Fungi</taxon>
        <taxon>Dikarya</taxon>
        <taxon>Ascomycota</taxon>
        <taxon>Saccharomycotina</taxon>
        <taxon>Lipomycetes</taxon>
        <taxon>Lipomycetales</taxon>
        <taxon>Lipomycetaceae</taxon>
        <taxon>Lipomyces</taxon>
    </lineage>
</organism>
<protein>
    <submittedName>
        <fullName evidence="5">Peroxisomal biogenesis factor 11</fullName>
    </submittedName>
</protein>
<dbReference type="Pfam" id="PF05648">
    <property type="entry name" value="PEX11"/>
    <property type="match status" value="1"/>
</dbReference>
<dbReference type="AlphaFoldDB" id="A0AAD7VR98"/>
<keyword evidence="6" id="KW-1185">Reference proteome</keyword>
<comment type="caution">
    <text evidence="5">The sequence shown here is derived from an EMBL/GenBank/DDBJ whole genome shotgun (WGS) entry which is preliminary data.</text>
</comment>
<dbReference type="GeneID" id="80883663"/>
<evidence type="ECO:0000313" key="5">
    <source>
        <dbReference type="EMBL" id="KAJ8097930.1"/>
    </source>
</evidence>
<dbReference type="PANTHER" id="PTHR12652">
    <property type="entry name" value="PEROXISOMAL BIOGENESIS FACTOR 11"/>
    <property type="match status" value="1"/>
</dbReference>
<evidence type="ECO:0000256" key="4">
    <source>
        <dbReference type="ARBA" id="ARBA00046271"/>
    </source>
</evidence>
<dbReference type="PANTHER" id="PTHR12652:SF50">
    <property type="entry name" value="PEROXIN 11"/>
    <property type="match status" value="1"/>
</dbReference>
<name>A0AAD7VR98_9ASCO</name>
<evidence type="ECO:0000256" key="1">
    <source>
        <dbReference type="ARBA" id="ARBA00022593"/>
    </source>
</evidence>
<gene>
    <name evidence="5" type="ORF">POJ06DRAFT_260494</name>
</gene>
<keyword evidence="1" id="KW-0962">Peroxisome biogenesis</keyword>
<evidence type="ECO:0000256" key="3">
    <source>
        <dbReference type="ARBA" id="ARBA00023140"/>
    </source>
</evidence>
<evidence type="ECO:0000256" key="2">
    <source>
        <dbReference type="ARBA" id="ARBA00023136"/>
    </source>
</evidence>
<evidence type="ECO:0000313" key="6">
    <source>
        <dbReference type="Proteomes" id="UP001217417"/>
    </source>
</evidence>
<keyword evidence="3" id="KW-0576">Peroxisome</keyword>
<keyword evidence="2" id="KW-0472">Membrane</keyword>
<proteinExistence type="predicted"/>
<dbReference type="GO" id="GO:0005778">
    <property type="term" value="C:peroxisomal membrane"/>
    <property type="evidence" value="ECO:0007669"/>
    <property type="project" value="UniProtKB-SubCell"/>
</dbReference>
<dbReference type="InterPro" id="IPR008733">
    <property type="entry name" value="PEX11"/>
</dbReference>
<sequence>MVADALVYHPTAAHLLRYLDTTIGRDKVMRLVQYFARFYAAYLARTGGDKATLVAWRGLMSQFSTARKIIRIGKPLQHLKAAAVAYDNKTGDAVLRYTAVGRQLAYSAYLTIDTLIFAHGTKLVTLKNPELAQKLYYQFWLAGIVFSISGAVYKHIGLSNREASLAKQAEKDIVAIKKVRAEQAANSTQLVLDLLDSSIPMSGLQLVPIDESVVGLAGMVSSLIGASVQWNSTA</sequence>
<dbReference type="GO" id="GO:0016559">
    <property type="term" value="P:peroxisome fission"/>
    <property type="evidence" value="ECO:0007669"/>
    <property type="project" value="InterPro"/>
</dbReference>
<accession>A0AAD7VR98</accession>
<reference evidence="5" key="1">
    <citation type="submission" date="2023-03" db="EMBL/GenBank/DDBJ databases">
        <title>Near-Complete genome sequence of Lipomyces tetrasporous NRRL Y-64009, an oleaginous yeast capable of growing on lignocellulosic hydrolysates.</title>
        <authorList>
            <consortium name="Lawrence Berkeley National Laboratory"/>
            <person name="Jagtap S.S."/>
            <person name="Liu J.-J."/>
            <person name="Walukiewicz H.E."/>
            <person name="Pangilinan J."/>
            <person name="Lipzen A."/>
            <person name="Ahrendt S."/>
            <person name="Koriabine M."/>
            <person name="Cobaugh K."/>
            <person name="Salamov A."/>
            <person name="Yoshinaga Y."/>
            <person name="Ng V."/>
            <person name="Daum C."/>
            <person name="Grigoriev I.V."/>
            <person name="Slininger P.J."/>
            <person name="Dien B.S."/>
            <person name="Jin Y.-S."/>
            <person name="Rao C.V."/>
        </authorList>
    </citation>
    <scope>NUCLEOTIDE SEQUENCE</scope>
    <source>
        <strain evidence="5">NRRL Y-64009</strain>
    </source>
</reference>
<dbReference type="EMBL" id="JARPMG010000010">
    <property type="protein sequence ID" value="KAJ8097930.1"/>
    <property type="molecule type" value="Genomic_DNA"/>
</dbReference>
<dbReference type="RefSeq" id="XP_056041380.1">
    <property type="nucleotide sequence ID" value="XM_056188497.1"/>
</dbReference>